<accession>A0A0H4T9N6</accession>
<name>A0A0H4T9N6_9BACT</name>
<evidence type="ECO:0000259" key="1">
    <source>
        <dbReference type="Pfam" id="PF04993"/>
    </source>
</evidence>
<dbReference type="Gene3D" id="3.30.1460.30">
    <property type="entry name" value="YgaC/TfoX-N like chaperone"/>
    <property type="match status" value="1"/>
</dbReference>
<reference evidence="2" key="1">
    <citation type="journal article" date="2015" name="ISME J.">
        <title>Aquifer environment selects for microbial species cohorts in sediment and groundwater.</title>
        <authorList>
            <person name="Hug L.A."/>
            <person name="Thomas B.C."/>
            <person name="Brown C.T."/>
            <person name="Frischkorn K.R."/>
            <person name="Williams K.H."/>
            <person name="Tringe S.G."/>
            <person name="Banfield J.F."/>
        </authorList>
    </citation>
    <scope>NUCLEOTIDE SEQUENCE</scope>
</reference>
<sequence>MAFSEQLADRVRRELAGRRGLVEKKMFGGVAFMLHGNMCCGVLREDLVVRVGPEAHSAELRRPHARVMDFTHKPMKGYLYVGPKGVATAASLRSRLKPALAFVASLPRK</sequence>
<evidence type="ECO:0000313" key="2">
    <source>
        <dbReference type="EMBL" id="AKQ04626.1"/>
    </source>
</evidence>
<dbReference type="InterPro" id="IPR007076">
    <property type="entry name" value="TfoX_N"/>
</dbReference>
<organism evidence="2">
    <name type="scientific">uncultured Gemmatimonadetes bacterium Rifle_16ft_4_minimus_7</name>
    <dbReference type="NCBI Taxonomy" id="1665098"/>
    <lineage>
        <taxon>Bacteria</taxon>
        <taxon>Pseudomonadati</taxon>
        <taxon>Gemmatimonadota</taxon>
        <taxon>environmental samples</taxon>
    </lineage>
</organism>
<protein>
    <recommendedName>
        <fullName evidence="1">TfoX N-terminal domain-containing protein</fullName>
    </recommendedName>
</protein>
<proteinExistence type="predicted"/>
<feature type="domain" description="TfoX N-terminal" evidence="1">
    <location>
        <begin position="16"/>
        <end position="101"/>
    </location>
</feature>
<dbReference type="AlphaFoldDB" id="A0A0H4T9N6"/>
<dbReference type="Pfam" id="PF04993">
    <property type="entry name" value="TfoX_N"/>
    <property type="match status" value="1"/>
</dbReference>
<dbReference type="EMBL" id="KT007046">
    <property type="protein sequence ID" value="AKQ04626.1"/>
    <property type="molecule type" value="Genomic_DNA"/>
</dbReference>
<dbReference type="SUPFAM" id="SSF159894">
    <property type="entry name" value="YgaC/TfoX-N like"/>
    <property type="match status" value="1"/>
</dbReference>